<dbReference type="AlphaFoldDB" id="A0A8S1UJ80"/>
<accession>A0A8S1UJ80</accession>
<proteinExistence type="predicted"/>
<comment type="caution">
    <text evidence="1">The sequence shown here is derived from an EMBL/GenBank/DDBJ whole genome shotgun (WGS) entry which is preliminary data.</text>
</comment>
<protein>
    <submittedName>
        <fullName evidence="1">Uncharacterized protein</fullName>
    </submittedName>
</protein>
<dbReference type="EMBL" id="CAJJDP010000044">
    <property type="protein sequence ID" value="CAD8164213.1"/>
    <property type="molecule type" value="Genomic_DNA"/>
</dbReference>
<gene>
    <name evidence="1" type="ORF">POCTA_138.1.T0440244</name>
</gene>
<dbReference type="OrthoDB" id="294005at2759"/>
<reference evidence="1" key="1">
    <citation type="submission" date="2021-01" db="EMBL/GenBank/DDBJ databases">
        <authorList>
            <consortium name="Genoscope - CEA"/>
            <person name="William W."/>
        </authorList>
    </citation>
    <scope>NUCLEOTIDE SEQUENCE</scope>
</reference>
<dbReference type="Proteomes" id="UP000683925">
    <property type="component" value="Unassembled WGS sequence"/>
</dbReference>
<evidence type="ECO:0000313" key="1">
    <source>
        <dbReference type="EMBL" id="CAD8164213.1"/>
    </source>
</evidence>
<dbReference type="OMA" id="KIGGECV"/>
<sequence>MPAQKRDYKKVQKSQREALIFLVFKQGQKIKEASNNLEIKYAVAKTIVIAYRKKVILENRQILSTKSCKFKLRENQKSVHQIITKIGGECVNDNQKMI</sequence>
<name>A0A8S1UJ80_PAROT</name>
<evidence type="ECO:0000313" key="2">
    <source>
        <dbReference type="Proteomes" id="UP000683925"/>
    </source>
</evidence>
<organism evidence="1 2">
    <name type="scientific">Paramecium octaurelia</name>
    <dbReference type="NCBI Taxonomy" id="43137"/>
    <lineage>
        <taxon>Eukaryota</taxon>
        <taxon>Sar</taxon>
        <taxon>Alveolata</taxon>
        <taxon>Ciliophora</taxon>
        <taxon>Intramacronucleata</taxon>
        <taxon>Oligohymenophorea</taxon>
        <taxon>Peniculida</taxon>
        <taxon>Parameciidae</taxon>
        <taxon>Paramecium</taxon>
    </lineage>
</organism>
<keyword evidence="2" id="KW-1185">Reference proteome</keyword>